<evidence type="ECO:0000313" key="3">
    <source>
        <dbReference type="Proteomes" id="UP000325433"/>
    </source>
</evidence>
<evidence type="ECO:0000259" key="1">
    <source>
        <dbReference type="PROSITE" id="PS50011"/>
    </source>
</evidence>
<dbReference type="InterPro" id="IPR000719">
    <property type="entry name" value="Prot_kinase_dom"/>
</dbReference>
<dbReference type="EMBL" id="ML738294">
    <property type="protein sequence ID" value="KAE8319345.1"/>
    <property type="molecule type" value="Genomic_DNA"/>
</dbReference>
<dbReference type="InterPro" id="IPR011009">
    <property type="entry name" value="Kinase-like_dom_sf"/>
</dbReference>
<feature type="domain" description="Protein kinase" evidence="1">
    <location>
        <begin position="1"/>
        <end position="130"/>
    </location>
</feature>
<dbReference type="AlphaFoldDB" id="A0A5N6WEQ4"/>
<organism evidence="2 3">
    <name type="scientific">Aspergillus transmontanensis</name>
    <dbReference type="NCBI Taxonomy" id="1034304"/>
    <lineage>
        <taxon>Eukaryota</taxon>
        <taxon>Fungi</taxon>
        <taxon>Dikarya</taxon>
        <taxon>Ascomycota</taxon>
        <taxon>Pezizomycotina</taxon>
        <taxon>Eurotiomycetes</taxon>
        <taxon>Eurotiomycetidae</taxon>
        <taxon>Eurotiales</taxon>
        <taxon>Aspergillaceae</taxon>
        <taxon>Aspergillus</taxon>
        <taxon>Aspergillus subgen. Circumdati</taxon>
    </lineage>
</organism>
<gene>
    <name evidence="2" type="ORF">BDV41DRAFT_570986</name>
</gene>
<protein>
    <recommendedName>
        <fullName evidence="1">Protein kinase domain-containing protein</fullName>
    </recommendedName>
</protein>
<dbReference type="Gene3D" id="1.10.510.10">
    <property type="entry name" value="Transferase(Phosphotransferase) domain 1"/>
    <property type="match status" value="1"/>
</dbReference>
<accession>A0A5N6WEQ4</accession>
<keyword evidence="3" id="KW-1185">Reference proteome</keyword>
<dbReference type="GO" id="GO:0005524">
    <property type="term" value="F:ATP binding"/>
    <property type="evidence" value="ECO:0007669"/>
    <property type="project" value="InterPro"/>
</dbReference>
<name>A0A5N6WEQ4_9EURO</name>
<dbReference type="GO" id="GO:0004672">
    <property type="term" value="F:protein kinase activity"/>
    <property type="evidence" value="ECO:0007669"/>
    <property type="project" value="InterPro"/>
</dbReference>
<sequence>MLRLISIDILPANILMDIEDNTILKDVEQRETENPSTPITTGTEAAATTVYKTRPTMLELSGHPWLADFGQMRVVEGRINQDWWMSDLHRAPEVLLQLPWWYPVDIWSIGVMASSIKHIFKTQVPLSTVK</sequence>
<dbReference type="SUPFAM" id="SSF56112">
    <property type="entry name" value="Protein kinase-like (PK-like)"/>
    <property type="match status" value="1"/>
</dbReference>
<evidence type="ECO:0000313" key="2">
    <source>
        <dbReference type="EMBL" id="KAE8319345.1"/>
    </source>
</evidence>
<reference evidence="3" key="1">
    <citation type="submission" date="2019-04" db="EMBL/GenBank/DDBJ databases">
        <title>Friends and foes A comparative genomics studyof 23 Aspergillus species from section Flavi.</title>
        <authorList>
            <consortium name="DOE Joint Genome Institute"/>
            <person name="Kjaerbolling I."/>
            <person name="Vesth T."/>
            <person name="Frisvad J.C."/>
            <person name="Nybo J.L."/>
            <person name="Theobald S."/>
            <person name="Kildgaard S."/>
            <person name="Isbrandt T."/>
            <person name="Kuo A."/>
            <person name="Sato A."/>
            <person name="Lyhne E.K."/>
            <person name="Kogle M.E."/>
            <person name="Wiebenga A."/>
            <person name="Kun R.S."/>
            <person name="Lubbers R.J."/>
            <person name="Makela M.R."/>
            <person name="Barry K."/>
            <person name="Chovatia M."/>
            <person name="Clum A."/>
            <person name="Daum C."/>
            <person name="Haridas S."/>
            <person name="He G."/>
            <person name="LaButti K."/>
            <person name="Lipzen A."/>
            <person name="Mondo S."/>
            <person name="Riley R."/>
            <person name="Salamov A."/>
            <person name="Simmons B.A."/>
            <person name="Magnuson J.K."/>
            <person name="Henrissat B."/>
            <person name="Mortensen U.H."/>
            <person name="Larsen T.O."/>
            <person name="Devries R.P."/>
            <person name="Grigoriev I.V."/>
            <person name="Machida M."/>
            <person name="Baker S.E."/>
            <person name="Andersen M.R."/>
        </authorList>
    </citation>
    <scope>NUCLEOTIDE SEQUENCE [LARGE SCALE GENOMIC DNA]</scope>
    <source>
        <strain evidence="3">CBS 130015</strain>
    </source>
</reference>
<proteinExistence type="predicted"/>
<dbReference type="PROSITE" id="PS50011">
    <property type="entry name" value="PROTEIN_KINASE_DOM"/>
    <property type="match status" value="1"/>
</dbReference>
<dbReference type="Proteomes" id="UP000325433">
    <property type="component" value="Unassembled WGS sequence"/>
</dbReference>